<accession>A0AAW3A3X8</accession>
<keyword evidence="3" id="KW-1185">Reference proteome</keyword>
<feature type="compositionally biased region" description="Polar residues" evidence="1">
    <location>
        <begin position="10"/>
        <end position="23"/>
    </location>
</feature>
<dbReference type="EMBL" id="JBAMZK010000033">
    <property type="protein sequence ID" value="KAL0497866.1"/>
    <property type="molecule type" value="Genomic_DNA"/>
</dbReference>
<evidence type="ECO:0000313" key="3">
    <source>
        <dbReference type="Proteomes" id="UP001500131"/>
    </source>
</evidence>
<dbReference type="AlphaFoldDB" id="A0AAW3A3X8"/>
<comment type="caution">
    <text evidence="2">The sequence shown here is derived from an EMBL/GenBank/DDBJ whole genome shotgun (WGS) entry which is preliminary data.</text>
</comment>
<evidence type="ECO:0000256" key="1">
    <source>
        <dbReference type="SAM" id="MobiDB-lite"/>
    </source>
</evidence>
<dbReference type="Proteomes" id="UP001500131">
    <property type="component" value="Unassembled WGS sequence"/>
</dbReference>
<reference evidence="2 3" key="1">
    <citation type="submission" date="2024-02" db="EMBL/GenBank/DDBJ databases">
        <title>FIRST GENOME SEQUENCES OF Leishmania (Viannia) shawi, Leishmania (Viannia) lindenbergi AND Leishmania (Viannia) utingensis.</title>
        <authorList>
            <person name="Resadore F."/>
            <person name="Custodio M.G.F."/>
            <person name="Boite M.C."/>
            <person name="Cupolillo E."/>
            <person name="Ferreira G.E.M."/>
        </authorList>
    </citation>
    <scope>NUCLEOTIDE SEQUENCE [LARGE SCALE GENOMIC DNA]</scope>
    <source>
        <strain evidence="2 3">MHOM/BR/1966/M15733</strain>
    </source>
</reference>
<proteinExistence type="predicted"/>
<feature type="region of interest" description="Disordered" evidence="1">
    <location>
        <begin position="1"/>
        <end position="46"/>
    </location>
</feature>
<protein>
    <submittedName>
        <fullName evidence="2">Uncharacterized protein</fullName>
    </submittedName>
</protein>
<organism evidence="2 3">
    <name type="scientific">Leishmania lindenbergi</name>
    <dbReference type="NCBI Taxonomy" id="651832"/>
    <lineage>
        <taxon>Eukaryota</taxon>
        <taxon>Discoba</taxon>
        <taxon>Euglenozoa</taxon>
        <taxon>Kinetoplastea</taxon>
        <taxon>Metakinetoplastina</taxon>
        <taxon>Trypanosomatida</taxon>
        <taxon>Trypanosomatidae</taxon>
        <taxon>Leishmaniinae</taxon>
        <taxon>Leishmania</taxon>
    </lineage>
</organism>
<name>A0AAW3A3X8_9TRYP</name>
<gene>
    <name evidence="2" type="ORF">Q4I31_006156</name>
</gene>
<sequence>MDNRLDGSIRSGSSPHPRPSTTAEPRYGWSGRDEEGIDNNYDQGSSASVRRGTLMEVWDRSRSVPTQKECGAPATATRRRRRSVVIRGMFFRDGGRVDFTVLLCCYCSPFTRRLLGKRGRRRNSVMVVGENAAKNVILSLRRMWE</sequence>
<evidence type="ECO:0000313" key="2">
    <source>
        <dbReference type="EMBL" id="KAL0497866.1"/>
    </source>
</evidence>